<comment type="caution">
    <text evidence="1">The sequence shown here is derived from an EMBL/GenBank/DDBJ whole genome shotgun (WGS) entry which is preliminary data.</text>
</comment>
<keyword evidence="2" id="KW-1185">Reference proteome</keyword>
<organism evidence="1 2">
    <name type="scientific">Nitrolancea hollandica Lb</name>
    <dbReference type="NCBI Taxonomy" id="1129897"/>
    <lineage>
        <taxon>Bacteria</taxon>
        <taxon>Pseudomonadati</taxon>
        <taxon>Thermomicrobiota</taxon>
        <taxon>Thermomicrobia</taxon>
        <taxon>Sphaerobacterales</taxon>
        <taxon>Sphaerobacterineae</taxon>
        <taxon>Sphaerobacteraceae</taxon>
        <taxon>Nitrolancea</taxon>
    </lineage>
</organism>
<gene>
    <name evidence="1" type="ORF">NITHO_910001</name>
</gene>
<dbReference type="InterPro" id="IPR021454">
    <property type="entry name" value="DUF3105"/>
</dbReference>
<proteinExistence type="predicted"/>
<dbReference type="Pfam" id="PF11303">
    <property type="entry name" value="DUF3105"/>
    <property type="match status" value="1"/>
</dbReference>
<sequence length="88" mass="9976">MGSMQRGGVVIWYNDQAGCDIMCLQALDLLVKPMVQDQHHLILVPNHAMPYPVAVTSWTRMLTLDHVDGASILQFIKVHEGRYNPDHH</sequence>
<evidence type="ECO:0000313" key="2">
    <source>
        <dbReference type="Proteomes" id="UP000004221"/>
    </source>
</evidence>
<dbReference type="EMBL" id="CAGS01000728">
    <property type="protein sequence ID" value="CCF86239.1"/>
    <property type="molecule type" value="Genomic_DNA"/>
</dbReference>
<dbReference type="Proteomes" id="UP000004221">
    <property type="component" value="Unassembled WGS sequence"/>
</dbReference>
<reference evidence="1 2" key="1">
    <citation type="journal article" date="2012" name="ISME J.">
        <title>Nitrification expanded: discovery, physiology and genomics of a nitrite-oxidizing bacterium from the phylum Chloroflexi.</title>
        <authorList>
            <person name="Sorokin D.Y."/>
            <person name="Lucker S."/>
            <person name="Vejmelkova D."/>
            <person name="Kostrikina N.A."/>
            <person name="Kleerebezem R."/>
            <person name="Rijpstra W.I."/>
            <person name="Damste J.S."/>
            <person name="Le Paslier D."/>
            <person name="Muyzer G."/>
            <person name="Wagner M."/>
            <person name="van Loosdrecht M.C."/>
            <person name="Daims H."/>
        </authorList>
    </citation>
    <scope>NUCLEOTIDE SEQUENCE [LARGE SCALE GENOMIC DNA]</scope>
    <source>
        <strain evidence="2">none</strain>
    </source>
</reference>
<evidence type="ECO:0000313" key="1">
    <source>
        <dbReference type="EMBL" id="CCF86239.1"/>
    </source>
</evidence>
<name>I4ENH6_9BACT</name>
<protein>
    <submittedName>
        <fullName evidence="1">Uncharacterized protein</fullName>
    </submittedName>
</protein>
<dbReference type="AlphaFoldDB" id="I4ENH6"/>
<accession>I4ENH6</accession>